<comment type="caution">
    <text evidence="1">The sequence shown here is derived from an EMBL/GenBank/DDBJ whole genome shotgun (WGS) entry which is preliminary data.</text>
</comment>
<dbReference type="EMBL" id="JAJNEC010000003">
    <property type="protein sequence ID" value="MCD2421575.1"/>
    <property type="molecule type" value="Genomic_DNA"/>
</dbReference>
<dbReference type="Pfam" id="PF01904">
    <property type="entry name" value="DUF72"/>
    <property type="match status" value="1"/>
</dbReference>
<accession>A0ABS8PKF1</accession>
<dbReference type="InterPro" id="IPR002763">
    <property type="entry name" value="DUF72"/>
</dbReference>
<organism evidence="1 2">
    <name type="scientific">Niabella pedocola</name>
    <dbReference type="NCBI Taxonomy" id="1752077"/>
    <lineage>
        <taxon>Bacteria</taxon>
        <taxon>Pseudomonadati</taxon>
        <taxon>Bacteroidota</taxon>
        <taxon>Chitinophagia</taxon>
        <taxon>Chitinophagales</taxon>
        <taxon>Chitinophagaceae</taxon>
        <taxon>Niabella</taxon>
    </lineage>
</organism>
<reference evidence="1 2" key="1">
    <citation type="submission" date="2021-11" db="EMBL/GenBank/DDBJ databases">
        <title>Genomic of Niabella pedocola.</title>
        <authorList>
            <person name="Wu T."/>
        </authorList>
    </citation>
    <scope>NUCLEOTIDE SEQUENCE [LARGE SCALE GENOMIC DNA]</scope>
    <source>
        <strain evidence="1 2">JCM 31011</strain>
    </source>
</reference>
<dbReference type="InterPro" id="IPR036520">
    <property type="entry name" value="UPF0759_sf"/>
</dbReference>
<evidence type="ECO:0000313" key="2">
    <source>
        <dbReference type="Proteomes" id="UP001199816"/>
    </source>
</evidence>
<sequence>MRRWFMKKGKIYIGTSGWHYKHWKEVFYPGTVKESDQLNYYQHYLKTVEINNSFYHLPAPETFTAWASAVSEDFIFSVKASRFFTHMKKLLVTKSDLQPFFKNIQHLKKKLGPVLFQLTPLWKINPERLELLLQKLPPQHRYCFEFRNPTWYDEQIYALLKTYQCAFCIYHLDKHRSPLMVTADFVYVRLHGPAGKYQGRYTTAVLKSWMKRCNEWQAAGKDVYVYFDNDQEGYAVANAQTLSGMLE</sequence>
<name>A0ABS8PKF1_9BACT</name>
<dbReference type="Gene3D" id="3.20.20.410">
    <property type="entry name" value="Protein of unknown function UPF0759"/>
    <property type="match status" value="1"/>
</dbReference>
<protein>
    <submittedName>
        <fullName evidence="1">DUF72 domain-containing protein</fullName>
    </submittedName>
</protein>
<evidence type="ECO:0000313" key="1">
    <source>
        <dbReference type="EMBL" id="MCD2421575.1"/>
    </source>
</evidence>
<proteinExistence type="predicted"/>
<gene>
    <name evidence="1" type="ORF">LQ567_02300</name>
</gene>
<dbReference type="SUPFAM" id="SSF117396">
    <property type="entry name" value="TM1631-like"/>
    <property type="match status" value="1"/>
</dbReference>
<dbReference type="RefSeq" id="WP_231002480.1">
    <property type="nucleotide sequence ID" value="NZ_JAJNEC010000003.1"/>
</dbReference>
<dbReference type="PANTHER" id="PTHR30348">
    <property type="entry name" value="UNCHARACTERIZED PROTEIN YECE"/>
    <property type="match status" value="1"/>
</dbReference>
<dbReference type="PANTHER" id="PTHR30348:SF4">
    <property type="entry name" value="DUF72 DOMAIN-CONTAINING PROTEIN"/>
    <property type="match status" value="1"/>
</dbReference>
<dbReference type="Proteomes" id="UP001199816">
    <property type="component" value="Unassembled WGS sequence"/>
</dbReference>
<keyword evidence="2" id="KW-1185">Reference proteome</keyword>